<sequence length="48" mass="6005">MPRQYQIIKFKSQRQINEERKEKTQREYEALKNKIKLIRNEKQSNRLA</sequence>
<comment type="caution">
    <text evidence="2">The sequence shown here is derived from an EMBL/GenBank/DDBJ whole genome shotgun (WGS) entry which is preliminary data.</text>
</comment>
<dbReference type="RefSeq" id="WP_251224172.1">
    <property type="nucleotide sequence ID" value="NZ_JAMBOL010000015.1"/>
</dbReference>
<feature type="coiled-coil region" evidence="1">
    <location>
        <begin position="14"/>
        <end position="41"/>
    </location>
</feature>
<dbReference type="AlphaFoldDB" id="A0A9X2DU41"/>
<dbReference type="Proteomes" id="UP001139179">
    <property type="component" value="Unassembled WGS sequence"/>
</dbReference>
<keyword evidence="1" id="KW-0175">Coiled coil</keyword>
<evidence type="ECO:0000256" key="1">
    <source>
        <dbReference type="SAM" id="Coils"/>
    </source>
</evidence>
<protein>
    <submittedName>
        <fullName evidence="2">Uncharacterized protein</fullName>
    </submittedName>
</protein>
<evidence type="ECO:0000313" key="3">
    <source>
        <dbReference type="Proteomes" id="UP001139179"/>
    </source>
</evidence>
<reference evidence="2" key="1">
    <citation type="submission" date="2022-05" db="EMBL/GenBank/DDBJ databases">
        <title>Comparative Genomics of Spacecraft Associated Microbes.</title>
        <authorList>
            <person name="Tran M.T."/>
            <person name="Wright A."/>
            <person name="Seuylemezian A."/>
            <person name="Eisen J."/>
            <person name="Coil D."/>
        </authorList>
    </citation>
    <scope>NUCLEOTIDE SEQUENCE</scope>
    <source>
        <strain evidence="2">214.1.1</strain>
    </source>
</reference>
<organism evidence="2 3">
    <name type="scientific">Halalkalibacter oceani</name>
    <dbReference type="NCBI Taxonomy" id="1653776"/>
    <lineage>
        <taxon>Bacteria</taxon>
        <taxon>Bacillati</taxon>
        <taxon>Bacillota</taxon>
        <taxon>Bacilli</taxon>
        <taxon>Bacillales</taxon>
        <taxon>Bacillaceae</taxon>
        <taxon>Halalkalibacter</taxon>
    </lineage>
</organism>
<gene>
    <name evidence="2" type="ORF">M3202_15230</name>
</gene>
<evidence type="ECO:0000313" key="2">
    <source>
        <dbReference type="EMBL" id="MCM3715423.1"/>
    </source>
</evidence>
<accession>A0A9X2DU41</accession>
<keyword evidence="3" id="KW-1185">Reference proteome</keyword>
<name>A0A9X2DU41_9BACI</name>
<proteinExistence type="predicted"/>
<dbReference type="EMBL" id="JAMBOL010000015">
    <property type="protein sequence ID" value="MCM3715423.1"/>
    <property type="molecule type" value="Genomic_DNA"/>
</dbReference>